<feature type="domain" description="Aminoglycoside phosphotransferase" evidence="1">
    <location>
        <begin position="111"/>
        <end position="323"/>
    </location>
</feature>
<proteinExistence type="predicted"/>
<accession>A0ABS4QR59</accession>
<sequence length="398" mass="44499">MDEAPGNSPAQRLLPGVLRLGGHRLAEKVFRRGAGAIPMRPNEMNAQWLTLVLASEYPGAEVESFDIADAGGGTTSRWRATVSYNEAGRRARLPEHLFAKTTLTFTQRLTQYLAHALPGEPGFFQYLRPELDIEAPRGYFGTADTRTGRSLTLLEDIGVTKQARFCTPMEPIGLVQIQGLLANMATWHGHYWESPELTRFEWLKTPSAHFSNFDRLLGMRKRAIVGLRRAPEIVPDTLPPIQDKLYDACARSLLIAERGAQTLLHGDPHIGNAYVCGDGSMGFTDWQLVLRGSWAYDVAYTITSGLEVTDRRAWERELIAFYIDRLHAAGGPALSFEDAWLAYRQQCLYPYFAWMITIGRSALMPEFQPAEVCRAIVHRTATAIMDLDALEAVEVRST</sequence>
<dbReference type="Proteomes" id="UP001519325">
    <property type="component" value="Unassembled WGS sequence"/>
</dbReference>
<protein>
    <recommendedName>
        <fullName evidence="1">Aminoglycoside phosphotransferase domain-containing protein</fullName>
    </recommendedName>
</protein>
<gene>
    <name evidence="2" type="ORF">BJ987_006037</name>
</gene>
<dbReference type="EMBL" id="JAGGMR010000001">
    <property type="protein sequence ID" value="MBP2193136.1"/>
    <property type="molecule type" value="Genomic_DNA"/>
</dbReference>
<dbReference type="SUPFAM" id="SSF56112">
    <property type="entry name" value="Protein kinase-like (PK-like)"/>
    <property type="match status" value="1"/>
</dbReference>
<comment type="caution">
    <text evidence="2">The sequence shown here is derived from an EMBL/GenBank/DDBJ whole genome shotgun (WGS) entry which is preliminary data.</text>
</comment>
<dbReference type="Gene3D" id="3.90.1200.10">
    <property type="match status" value="1"/>
</dbReference>
<dbReference type="Pfam" id="PF01636">
    <property type="entry name" value="APH"/>
    <property type="match status" value="1"/>
</dbReference>
<dbReference type="InterPro" id="IPR011009">
    <property type="entry name" value="Kinase-like_dom_sf"/>
</dbReference>
<organism evidence="2 3">
    <name type="scientific">Nocardia goodfellowii</name>
    <dbReference type="NCBI Taxonomy" id="882446"/>
    <lineage>
        <taxon>Bacteria</taxon>
        <taxon>Bacillati</taxon>
        <taxon>Actinomycetota</taxon>
        <taxon>Actinomycetes</taxon>
        <taxon>Mycobacteriales</taxon>
        <taxon>Nocardiaceae</taxon>
        <taxon>Nocardia</taxon>
    </lineage>
</organism>
<name>A0ABS4QR59_9NOCA</name>
<keyword evidence="3" id="KW-1185">Reference proteome</keyword>
<reference evidence="2 3" key="1">
    <citation type="submission" date="2021-03" db="EMBL/GenBank/DDBJ databases">
        <title>Sequencing the genomes of 1000 actinobacteria strains.</title>
        <authorList>
            <person name="Klenk H.-P."/>
        </authorList>
    </citation>
    <scope>NUCLEOTIDE SEQUENCE [LARGE SCALE GENOMIC DNA]</scope>
    <source>
        <strain evidence="2 3">DSM 45516</strain>
    </source>
</reference>
<evidence type="ECO:0000259" key="1">
    <source>
        <dbReference type="Pfam" id="PF01636"/>
    </source>
</evidence>
<dbReference type="InterPro" id="IPR002575">
    <property type="entry name" value="Aminoglycoside_PTrfase"/>
</dbReference>
<evidence type="ECO:0000313" key="3">
    <source>
        <dbReference type="Proteomes" id="UP001519325"/>
    </source>
</evidence>
<dbReference type="RefSeq" id="WP_209896431.1">
    <property type="nucleotide sequence ID" value="NZ_JAGGMR010000001.1"/>
</dbReference>
<evidence type="ECO:0000313" key="2">
    <source>
        <dbReference type="EMBL" id="MBP2193136.1"/>
    </source>
</evidence>